<dbReference type="RefSeq" id="XP_003380968.1">
    <property type="nucleotide sequence ID" value="XM_003380920.1"/>
</dbReference>
<proteinExistence type="predicted"/>
<dbReference type="HOGENOM" id="CLU_1095529_0_0_1"/>
<keyword evidence="3" id="KW-1185">Reference proteome</keyword>
<dbReference type="InParanoid" id="E5S717"/>
<evidence type="ECO:0000313" key="3">
    <source>
        <dbReference type="Proteomes" id="UP000054776"/>
    </source>
</evidence>
<evidence type="ECO:0000256" key="1">
    <source>
        <dbReference type="SAM" id="Phobius"/>
    </source>
</evidence>
<comment type="caution">
    <text evidence="2">The sequence shown here is derived from an EMBL/GenBank/DDBJ whole genome shotgun (WGS) entry which is preliminary data.</text>
</comment>
<protein>
    <submittedName>
        <fullName evidence="2">Uncharacterized protein</fullName>
    </submittedName>
</protein>
<keyword evidence="1" id="KW-0812">Transmembrane</keyword>
<dbReference type="OMA" id="RDAMLIC"/>
<dbReference type="Proteomes" id="UP000054776">
    <property type="component" value="Unassembled WGS sequence"/>
</dbReference>
<dbReference type="KEGG" id="tsp:Tsp_10945"/>
<keyword evidence="1" id="KW-0472">Membrane</keyword>
<keyword evidence="1" id="KW-1133">Transmembrane helix</keyword>
<accession>E5S717</accession>
<dbReference type="EMBL" id="JYDH01000107">
    <property type="protein sequence ID" value="KRY31969.1"/>
    <property type="molecule type" value="Genomic_DNA"/>
</dbReference>
<dbReference type="AlphaFoldDB" id="E5S717"/>
<gene>
    <name evidence="2" type="ORF">T01_14519</name>
</gene>
<sequence length="254" mass="29377">MHTCILNKNINQVMDFSKQSIHATILLLTCFALLKKTVVTQSGGKRCPVEQLMNCFEELFPLISNTDTMNCTFYNRFRNCFYFPGCTEQQGASVASRTYLKLIGTHLPKELFLALAASWKNTCTAEQCDHPPPKKDWCHHIMNATDQATDENTMSEMEMICNRVYKKTLEPYVACHRLQHMLIQWHKFRSARCGPYSPQCYCKEVQLQIELWCNLRCHILFSSRDSSTFRNPSAIAAIIVAVLLVYLLCYCWIF</sequence>
<evidence type="ECO:0000313" key="2">
    <source>
        <dbReference type="EMBL" id="KRY31969.1"/>
    </source>
</evidence>
<reference evidence="2 3" key="1">
    <citation type="submission" date="2015-01" db="EMBL/GenBank/DDBJ databases">
        <title>Evolution of Trichinella species and genotypes.</title>
        <authorList>
            <person name="Korhonen P.K."/>
            <person name="Edoardo P."/>
            <person name="Giuseppe L.R."/>
            <person name="Gasser R.B."/>
        </authorList>
    </citation>
    <scope>NUCLEOTIDE SEQUENCE [LARGE SCALE GENOMIC DNA]</scope>
    <source>
        <strain evidence="2">ISS3</strain>
    </source>
</reference>
<dbReference type="FunCoup" id="E5S717">
    <property type="interactions" value="2"/>
</dbReference>
<feature type="transmembrane region" description="Helical" evidence="1">
    <location>
        <begin position="234"/>
        <end position="253"/>
    </location>
</feature>
<dbReference type="OrthoDB" id="5912581at2759"/>
<name>E5S717_TRISP</name>
<organism evidence="2 3">
    <name type="scientific">Trichinella spiralis</name>
    <name type="common">Trichina worm</name>
    <dbReference type="NCBI Taxonomy" id="6334"/>
    <lineage>
        <taxon>Eukaryota</taxon>
        <taxon>Metazoa</taxon>
        <taxon>Ecdysozoa</taxon>
        <taxon>Nematoda</taxon>
        <taxon>Enoplea</taxon>
        <taxon>Dorylaimia</taxon>
        <taxon>Trichinellida</taxon>
        <taxon>Trichinellidae</taxon>
        <taxon>Trichinella</taxon>
    </lineage>
</organism>